<keyword evidence="2" id="KW-0472">Membrane</keyword>
<feature type="transmembrane region" description="Helical" evidence="2">
    <location>
        <begin position="30"/>
        <end position="55"/>
    </location>
</feature>
<proteinExistence type="predicted"/>
<evidence type="ECO:0000313" key="3">
    <source>
        <dbReference type="EMBL" id="QCJ00159.1"/>
    </source>
</evidence>
<gene>
    <name evidence="3" type="ORF">CFBP5473_19720</name>
    <name evidence="5" type="ORF">CFBP5477_018170</name>
    <name evidence="4" type="ORF">J5285_18635</name>
</gene>
<evidence type="ECO:0000313" key="4">
    <source>
        <dbReference type="EMBL" id="QYA09398.1"/>
    </source>
</evidence>
<dbReference type="Proteomes" id="UP000298545">
    <property type="component" value="Chromosome linear"/>
</dbReference>
<name>A0A4D7DUJ3_9HYPH</name>
<dbReference type="EMBL" id="CP039692">
    <property type="protein sequence ID" value="QCJ00159.1"/>
    <property type="molecule type" value="Genomic_DNA"/>
</dbReference>
<reference evidence="5" key="3">
    <citation type="submission" date="2023-05" db="EMBL/GenBank/DDBJ databases">
        <title>Complete genome sequence of Agrobacterium larrymoorei CFBP5477.</title>
        <authorList>
            <person name="Yen H.-C."/>
            <person name="Chou L."/>
            <person name="Lin Y.-C."/>
            <person name="Lai E.-M."/>
            <person name="Kuo C.-H."/>
        </authorList>
    </citation>
    <scope>NUCLEOTIDE SEQUENCE</scope>
    <source>
        <strain evidence="5">CFBP5477</strain>
    </source>
</reference>
<sequence length="59" mass="6400">MSKKPENEPFIAPSADDKPKNIQKGKAGRGLVMIIAAYALGAFLIYLTILLVGTYRSMS</sequence>
<dbReference type="Proteomes" id="UP000826513">
    <property type="component" value="Chromosome 2"/>
</dbReference>
<dbReference type="RefSeq" id="WP_027676358.1">
    <property type="nucleotide sequence ID" value="NZ_CP039692.1"/>
</dbReference>
<evidence type="ECO:0000313" key="7">
    <source>
        <dbReference type="Proteomes" id="UP000826513"/>
    </source>
</evidence>
<evidence type="ECO:0000256" key="2">
    <source>
        <dbReference type="SAM" id="Phobius"/>
    </source>
</evidence>
<dbReference type="STRING" id="1367849.GCA_000518585_03778"/>
<reference evidence="3 6" key="1">
    <citation type="submission" date="2019-04" db="EMBL/GenBank/DDBJ databases">
        <title>Complete genome sequence of Agrobacterium larrymoorei CFBP5473.</title>
        <authorList>
            <person name="Haryono M."/>
            <person name="Chou L."/>
            <person name="Lin Y.-C."/>
            <person name="Lai E.-M."/>
            <person name="Kuo C.-H."/>
        </authorList>
    </citation>
    <scope>NUCLEOTIDE SEQUENCE [LARGE SCALE GENOMIC DNA]</scope>
    <source>
        <strain evidence="3 6">CFBP5473</strain>
    </source>
</reference>
<dbReference type="KEGG" id="alf:CFBP5473_19720"/>
<organism evidence="3 6">
    <name type="scientific">Agrobacterium larrymoorei</name>
    <dbReference type="NCBI Taxonomy" id="160699"/>
    <lineage>
        <taxon>Bacteria</taxon>
        <taxon>Pseudomonadati</taxon>
        <taxon>Pseudomonadota</taxon>
        <taxon>Alphaproteobacteria</taxon>
        <taxon>Hyphomicrobiales</taxon>
        <taxon>Rhizobiaceae</taxon>
        <taxon>Rhizobium/Agrobacterium group</taxon>
        <taxon>Agrobacterium</taxon>
    </lineage>
</organism>
<reference evidence="4 7" key="2">
    <citation type="submission" date="2021-03" db="EMBL/GenBank/DDBJ databases">
        <title>Rapid diversification of plasmids in a genus of pathogenic and nitrogen fixing bacteria.</title>
        <authorList>
            <person name="Weisberg A.J."/>
            <person name="Miller M."/>
            <person name="Ream W."/>
            <person name="Grunwald N.J."/>
            <person name="Chang J.H."/>
        </authorList>
    </citation>
    <scope>NUCLEOTIDE SEQUENCE [LARGE SCALE GENOMIC DNA]</scope>
    <source>
        <strain evidence="4 7">AF3.44</strain>
    </source>
</reference>
<evidence type="ECO:0000256" key="1">
    <source>
        <dbReference type="SAM" id="MobiDB-lite"/>
    </source>
</evidence>
<keyword evidence="7" id="KW-1185">Reference proteome</keyword>
<keyword evidence="2" id="KW-0812">Transmembrane</keyword>
<protein>
    <submittedName>
        <fullName evidence="3">Uncharacterized protein</fullName>
    </submittedName>
</protein>
<keyword evidence="2" id="KW-1133">Transmembrane helix</keyword>
<dbReference type="AlphaFoldDB" id="A0A4D7DUJ3"/>
<feature type="region of interest" description="Disordered" evidence="1">
    <location>
        <begin position="1"/>
        <end position="22"/>
    </location>
</feature>
<evidence type="ECO:0000313" key="6">
    <source>
        <dbReference type="Proteomes" id="UP000298545"/>
    </source>
</evidence>
<dbReference type="Proteomes" id="UP000298664">
    <property type="component" value="Chromosome Linear"/>
</dbReference>
<dbReference type="EMBL" id="CP072168">
    <property type="protein sequence ID" value="QYA09398.1"/>
    <property type="molecule type" value="Genomic_DNA"/>
</dbReference>
<dbReference type="EMBL" id="CP124734">
    <property type="protein sequence ID" value="WHA43178.1"/>
    <property type="molecule type" value="Genomic_DNA"/>
</dbReference>
<evidence type="ECO:0000313" key="5">
    <source>
        <dbReference type="EMBL" id="WHA43178.1"/>
    </source>
</evidence>
<accession>A0A4D7DUJ3</accession>